<name>A0A9W9BVL7_9PLEO</name>
<evidence type="ECO:0000313" key="2">
    <source>
        <dbReference type="Proteomes" id="UP001140562"/>
    </source>
</evidence>
<proteinExistence type="predicted"/>
<dbReference type="EMBL" id="JAPEUV010000667">
    <property type="protein sequence ID" value="KAJ4329525.1"/>
    <property type="molecule type" value="Genomic_DNA"/>
</dbReference>
<dbReference type="Proteomes" id="UP001140562">
    <property type="component" value="Unassembled WGS sequence"/>
</dbReference>
<accession>A0A9W9BVL7</accession>
<protein>
    <submittedName>
        <fullName evidence="1">Uncharacterized protein</fullName>
    </submittedName>
</protein>
<keyword evidence="2" id="KW-1185">Reference proteome</keyword>
<evidence type="ECO:0000313" key="1">
    <source>
        <dbReference type="EMBL" id="KAJ4329525.1"/>
    </source>
</evidence>
<reference evidence="1" key="1">
    <citation type="submission" date="2022-10" db="EMBL/GenBank/DDBJ databases">
        <title>Tapping the CABI collections for fungal endophytes: first genome assemblies for Collariella, Neodidymelliopsis, Ascochyta clinopodiicola, Didymella pomorum, Didymosphaeria variabile, Neocosmospora piperis and Neocucurbitaria cava.</title>
        <authorList>
            <person name="Hill R."/>
        </authorList>
    </citation>
    <scope>NUCLEOTIDE SEQUENCE</scope>
    <source>
        <strain evidence="1">IMI 360193</strain>
    </source>
</reference>
<dbReference type="AlphaFoldDB" id="A0A9W9BVL7"/>
<comment type="caution">
    <text evidence="1">The sequence shown here is derived from an EMBL/GenBank/DDBJ whole genome shotgun (WGS) entry which is preliminary data.</text>
</comment>
<sequence>MTPVANFSSSKDDTRNEEMKKRALEKILPSIFEVAQTYEDHIMQYELFEGSGNTDP</sequence>
<dbReference type="OrthoDB" id="5338458at2759"/>
<organism evidence="1 2">
    <name type="scientific">Didymella glomerata</name>
    <dbReference type="NCBI Taxonomy" id="749621"/>
    <lineage>
        <taxon>Eukaryota</taxon>
        <taxon>Fungi</taxon>
        <taxon>Dikarya</taxon>
        <taxon>Ascomycota</taxon>
        <taxon>Pezizomycotina</taxon>
        <taxon>Dothideomycetes</taxon>
        <taxon>Pleosporomycetidae</taxon>
        <taxon>Pleosporales</taxon>
        <taxon>Pleosporineae</taxon>
        <taxon>Didymellaceae</taxon>
        <taxon>Didymella</taxon>
    </lineage>
</organism>
<feature type="non-terminal residue" evidence="1">
    <location>
        <position position="56"/>
    </location>
</feature>
<gene>
    <name evidence="1" type="ORF">N0V87_010765</name>
</gene>